<evidence type="ECO:0000313" key="2">
    <source>
        <dbReference type="Proteomes" id="UP001060085"/>
    </source>
</evidence>
<keyword evidence="2" id="KW-1185">Reference proteome</keyword>
<sequence length="86" mass="9173">MLGRFTLDLDPVDRGRSTVGGLVVCAVVYDKSNIRTVCFGFQVGPPDSLILGSSTSSHKVLIYEDLGPHGLQPIAERHACTLPSCS</sequence>
<accession>A0ACC0CCQ2</accession>
<comment type="caution">
    <text evidence="1">The sequence shown here is derived from an EMBL/GenBank/DDBJ whole genome shotgun (WGS) entry which is preliminary data.</text>
</comment>
<proteinExistence type="predicted"/>
<protein>
    <submittedName>
        <fullName evidence="1">Uncharacterized protein</fullName>
    </submittedName>
</protein>
<reference evidence="2" key="1">
    <citation type="journal article" date="2023" name="Nat. Plants">
        <title>Single-cell RNA sequencing provides a high-resolution roadmap for understanding the multicellular compartmentation of specialized metabolism.</title>
        <authorList>
            <person name="Sun S."/>
            <person name="Shen X."/>
            <person name="Li Y."/>
            <person name="Li Y."/>
            <person name="Wang S."/>
            <person name="Li R."/>
            <person name="Zhang H."/>
            <person name="Shen G."/>
            <person name="Guo B."/>
            <person name="Wei J."/>
            <person name="Xu J."/>
            <person name="St-Pierre B."/>
            <person name="Chen S."/>
            <person name="Sun C."/>
        </authorList>
    </citation>
    <scope>NUCLEOTIDE SEQUENCE [LARGE SCALE GENOMIC DNA]</scope>
</reference>
<name>A0ACC0CCQ2_CATRO</name>
<evidence type="ECO:0000313" key="1">
    <source>
        <dbReference type="EMBL" id="KAI5682578.1"/>
    </source>
</evidence>
<organism evidence="1 2">
    <name type="scientific">Catharanthus roseus</name>
    <name type="common">Madagascar periwinkle</name>
    <name type="synonym">Vinca rosea</name>
    <dbReference type="NCBI Taxonomy" id="4058"/>
    <lineage>
        <taxon>Eukaryota</taxon>
        <taxon>Viridiplantae</taxon>
        <taxon>Streptophyta</taxon>
        <taxon>Embryophyta</taxon>
        <taxon>Tracheophyta</taxon>
        <taxon>Spermatophyta</taxon>
        <taxon>Magnoliopsida</taxon>
        <taxon>eudicotyledons</taxon>
        <taxon>Gunneridae</taxon>
        <taxon>Pentapetalae</taxon>
        <taxon>asterids</taxon>
        <taxon>lamiids</taxon>
        <taxon>Gentianales</taxon>
        <taxon>Apocynaceae</taxon>
        <taxon>Rauvolfioideae</taxon>
        <taxon>Vinceae</taxon>
        <taxon>Catharanthinae</taxon>
        <taxon>Catharanthus</taxon>
    </lineage>
</organism>
<dbReference type="EMBL" id="CM044701">
    <property type="protein sequence ID" value="KAI5682578.1"/>
    <property type="molecule type" value="Genomic_DNA"/>
</dbReference>
<gene>
    <name evidence="1" type="ORF">M9H77_03806</name>
</gene>
<dbReference type="Proteomes" id="UP001060085">
    <property type="component" value="Linkage Group LG01"/>
</dbReference>